<dbReference type="SUPFAM" id="SSF56601">
    <property type="entry name" value="beta-lactamase/transpeptidase-like"/>
    <property type="match status" value="1"/>
</dbReference>
<dbReference type="Pfam" id="PF13354">
    <property type="entry name" value="Beta-lactamase2"/>
    <property type="match status" value="1"/>
</dbReference>
<dbReference type="PROSITE" id="PS51257">
    <property type="entry name" value="PROKAR_LIPOPROTEIN"/>
    <property type="match status" value="1"/>
</dbReference>
<feature type="domain" description="Beta-lactamase class A catalytic" evidence="1">
    <location>
        <begin position="122"/>
        <end position="196"/>
    </location>
</feature>
<dbReference type="AlphaFoldDB" id="A0A285LU69"/>
<reference evidence="3" key="1">
    <citation type="submission" date="2017-09" db="EMBL/GenBank/DDBJ databases">
        <authorList>
            <person name="Varghese N."/>
            <person name="Submissions S."/>
        </authorList>
    </citation>
    <scope>NUCLEOTIDE SEQUENCE [LARGE SCALE GENOMIC DNA]</scope>
    <source>
        <strain evidence="3">DSM 45537</strain>
    </source>
</reference>
<proteinExistence type="predicted"/>
<dbReference type="Gene3D" id="3.40.710.10">
    <property type="entry name" value="DD-peptidase/beta-lactamase superfamily"/>
    <property type="match status" value="1"/>
</dbReference>
<dbReference type="Proteomes" id="UP000219565">
    <property type="component" value="Unassembled WGS sequence"/>
</dbReference>
<dbReference type="InterPro" id="IPR045155">
    <property type="entry name" value="Beta-lactam_cat"/>
</dbReference>
<accession>A0A285LU69</accession>
<dbReference type="EMBL" id="OBEG01000006">
    <property type="protein sequence ID" value="SNY88435.1"/>
    <property type="molecule type" value="Genomic_DNA"/>
</dbReference>
<dbReference type="InterPro" id="IPR012338">
    <property type="entry name" value="Beta-lactam/transpept-like"/>
</dbReference>
<evidence type="ECO:0000259" key="1">
    <source>
        <dbReference type="Pfam" id="PF13354"/>
    </source>
</evidence>
<keyword evidence="3" id="KW-1185">Reference proteome</keyword>
<dbReference type="GO" id="GO:0030655">
    <property type="term" value="P:beta-lactam antibiotic catabolic process"/>
    <property type="evidence" value="ECO:0007669"/>
    <property type="project" value="InterPro"/>
</dbReference>
<protein>
    <recommendedName>
        <fullName evidence="1">Beta-lactamase class A catalytic domain-containing protein</fullName>
    </recommendedName>
</protein>
<name>A0A285LU69_9NOCA</name>
<evidence type="ECO:0000313" key="3">
    <source>
        <dbReference type="Proteomes" id="UP000219565"/>
    </source>
</evidence>
<dbReference type="STRING" id="1379680.GCA_001612615_01656"/>
<dbReference type="GO" id="GO:0008800">
    <property type="term" value="F:beta-lactamase activity"/>
    <property type="evidence" value="ECO:0007669"/>
    <property type="project" value="InterPro"/>
</dbReference>
<evidence type="ECO:0000313" key="2">
    <source>
        <dbReference type="EMBL" id="SNY88435.1"/>
    </source>
</evidence>
<gene>
    <name evidence="2" type="ORF">SAMN04244553_5407</name>
</gene>
<organism evidence="2 3">
    <name type="scientific">Nocardia amikacinitolerans</name>
    <dbReference type="NCBI Taxonomy" id="756689"/>
    <lineage>
        <taxon>Bacteria</taxon>
        <taxon>Bacillati</taxon>
        <taxon>Actinomycetota</taxon>
        <taxon>Actinomycetes</taxon>
        <taxon>Mycobacteriales</taxon>
        <taxon>Nocardiaceae</taxon>
        <taxon>Nocardia</taxon>
    </lineage>
</organism>
<sequence>MFTDRIGRLGKALGACTLAVVLLTSCGADSSGDAAEATTITEAASRSDQMNLEFTLPGTLAAGFQELRAGVRGRFGMAIMPVGGKERMLTFGDWTTGPAWSTMKVPLVIAAQRRNPSTSTYAMTAAITSSDNTAADTLWQGLGSPQEAAKAVEAVLREGGDSQTAVPATRSRAEHSAFGQAEWSLTEQARFASRLPCLPESETVLELMAEIVPNHRWGLGAFRGAEFKGGWGPDASGDYLVRQFGIIDGPTGKIAIAFAAQPDSGAFSDGMSVLDKMATLVSEHLDELTGGKCPS</sequence>